<dbReference type="Gene3D" id="3.30.70.270">
    <property type="match status" value="1"/>
</dbReference>
<feature type="domain" description="EAL" evidence="2">
    <location>
        <begin position="501"/>
        <end position="756"/>
    </location>
</feature>
<proteinExistence type="predicted"/>
<dbReference type="PANTHER" id="PTHR44757">
    <property type="entry name" value="DIGUANYLATE CYCLASE DGCP"/>
    <property type="match status" value="1"/>
</dbReference>
<feature type="domain" description="GGDEF" evidence="3">
    <location>
        <begin position="354"/>
        <end position="492"/>
    </location>
</feature>
<dbReference type="Gene3D" id="3.30.450.40">
    <property type="match status" value="1"/>
</dbReference>
<dbReference type="InterPro" id="IPR052155">
    <property type="entry name" value="Biofilm_reg_signaling"/>
</dbReference>
<dbReference type="NCBIfam" id="TIGR00254">
    <property type="entry name" value="GGDEF"/>
    <property type="match status" value="1"/>
</dbReference>
<dbReference type="InterPro" id="IPR003018">
    <property type="entry name" value="GAF"/>
</dbReference>
<dbReference type="InterPro" id="IPR029787">
    <property type="entry name" value="Nucleotide_cyclase"/>
</dbReference>
<dbReference type="AlphaFoldDB" id="A0A0F9S589"/>
<accession>A0A0F9S589</accession>
<dbReference type="Pfam" id="PF08448">
    <property type="entry name" value="PAS_4"/>
    <property type="match status" value="1"/>
</dbReference>
<dbReference type="InterPro" id="IPR001633">
    <property type="entry name" value="EAL_dom"/>
</dbReference>
<dbReference type="InterPro" id="IPR043128">
    <property type="entry name" value="Rev_trsase/Diguanyl_cyclase"/>
</dbReference>
<dbReference type="PROSITE" id="PS50887">
    <property type="entry name" value="GGDEF"/>
    <property type="match status" value="1"/>
</dbReference>
<organism evidence="4">
    <name type="scientific">marine sediment metagenome</name>
    <dbReference type="NCBI Taxonomy" id="412755"/>
    <lineage>
        <taxon>unclassified sequences</taxon>
        <taxon>metagenomes</taxon>
        <taxon>ecological metagenomes</taxon>
    </lineage>
</organism>
<dbReference type="PROSITE" id="PS50883">
    <property type="entry name" value="EAL"/>
    <property type="match status" value="1"/>
</dbReference>
<dbReference type="SMART" id="SM00065">
    <property type="entry name" value="GAF"/>
    <property type="match status" value="1"/>
</dbReference>
<dbReference type="InterPro" id="IPR035965">
    <property type="entry name" value="PAS-like_dom_sf"/>
</dbReference>
<dbReference type="SUPFAM" id="SSF55785">
    <property type="entry name" value="PYP-like sensor domain (PAS domain)"/>
    <property type="match status" value="1"/>
</dbReference>
<dbReference type="Pfam" id="PF00990">
    <property type="entry name" value="GGDEF"/>
    <property type="match status" value="1"/>
</dbReference>
<dbReference type="SMART" id="SM00052">
    <property type="entry name" value="EAL"/>
    <property type="match status" value="1"/>
</dbReference>
<feature type="domain" description="PAS" evidence="1">
    <location>
        <begin position="195"/>
        <end position="265"/>
    </location>
</feature>
<comment type="caution">
    <text evidence="4">The sequence shown here is derived from an EMBL/GenBank/DDBJ whole genome shotgun (WGS) entry which is preliminary data.</text>
</comment>
<dbReference type="Gene3D" id="3.30.450.20">
    <property type="entry name" value="PAS domain"/>
    <property type="match status" value="1"/>
</dbReference>
<evidence type="ECO:0000313" key="4">
    <source>
        <dbReference type="EMBL" id="KKN64020.1"/>
    </source>
</evidence>
<evidence type="ECO:0000259" key="2">
    <source>
        <dbReference type="PROSITE" id="PS50883"/>
    </source>
</evidence>
<evidence type="ECO:0000259" key="3">
    <source>
        <dbReference type="PROSITE" id="PS50887"/>
    </source>
</evidence>
<evidence type="ECO:0000259" key="1">
    <source>
        <dbReference type="PROSITE" id="PS50112"/>
    </source>
</evidence>
<dbReference type="SUPFAM" id="SSF55073">
    <property type="entry name" value="Nucleotide cyclase"/>
    <property type="match status" value="1"/>
</dbReference>
<dbReference type="NCBIfam" id="TIGR00229">
    <property type="entry name" value="sensory_box"/>
    <property type="match status" value="1"/>
</dbReference>
<reference evidence="4" key="1">
    <citation type="journal article" date="2015" name="Nature">
        <title>Complex archaea that bridge the gap between prokaryotes and eukaryotes.</title>
        <authorList>
            <person name="Spang A."/>
            <person name="Saw J.H."/>
            <person name="Jorgensen S.L."/>
            <person name="Zaremba-Niedzwiedzka K."/>
            <person name="Martijn J."/>
            <person name="Lind A.E."/>
            <person name="van Eijk R."/>
            <person name="Schleper C."/>
            <person name="Guy L."/>
            <person name="Ettema T.J."/>
        </authorList>
    </citation>
    <scope>NUCLEOTIDE SEQUENCE</scope>
</reference>
<dbReference type="CDD" id="cd01949">
    <property type="entry name" value="GGDEF"/>
    <property type="match status" value="1"/>
</dbReference>
<protein>
    <submittedName>
        <fullName evidence="4">Uncharacterized protein</fullName>
    </submittedName>
</protein>
<dbReference type="InterPro" id="IPR000014">
    <property type="entry name" value="PAS"/>
</dbReference>
<dbReference type="PROSITE" id="PS50112">
    <property type="entry name" value="PAS"/>
    <property type="match status" value="1"/>
</dbReference>
<dbReference type="InterPro" id="IPR035919">
    <property type="entry name" value="EAL_sf"/>
</dbReference>
<dbReference type="InterPro" id="IPR013656">
    <property type="entry name" value="PAS_4"/>
</dbReference>
<dbReference type="InterPro" id="IPR000160">
    <property type="entry name" value="GGDEF_dom"/>
</dbReference>
<dbReference type="EMBL" id="LAZR01000570">
    <property type="protein sequence ID" value="KKN64020.1"/>
    <property type="molecule type" value="Genomic_DNA"/>
</dbReference>
<dbReference type="PANTHER" id="PTHR44757:SF2">
    <property type="entry name" value="BIOFILM ARCHITECTURE MAINTENANCE PROTEIN MBAA"/>
    <property type="match status" value="1"/>
</dbReference>
<name>A0A0F9S589_9ZZZZ</name>
<gene>
    <name evidence="4" type="ORF">LCGC14_0496070</name>
</gene>
<dbReference type="Pfam" id="PF13185">
    <property type="entry name" value="GAF_2"/>
    <property type="match status" value="1"/>
</dbReference>
<dbReference type="SUPFAM" id="SSF141868">
    <property type="entry name" value="EAL domain-like"/>
    <property type="match status" value="1"/>
</dbReference>
<dbReference type="SUPFAM" id="SSF55781">
    <property type="entry name" value="GAF domain-like"/>
    <property type="match status" value="1"/>
</dbReference>
<dbReference type="Gene3D" id="3.20.20.450">
    <property type="entry name" value="EAL domain"/>
    <property type="match status" value="1"/>
</dbReference>
<sequence>MYKECERVEMGTDRLKKLLSHQQGILSKIALGVPLNVVLTEICLSIEQIIDDESARCSILSIKGQQLFHCAAPNIHPEYCELLNGIYIGPKVGSCGTAAFSKKRTIVENIETSPLWEDFKDLALKFDLRSCWSTPIFSTQADLLGTFAIYHSTPKTPSEQDLELIDFFVHFSSIALEKSNEFAKAKQLVVNLQHSNEKFKAFTKVMPDLILILSEDGTYTDVYGTSNELLLDSSTDLIGQNVKDLLPQKDAQMIIDVIEKTLSTNEMQIFEYELDVPKGNIVFEGRAAVLDHYNPNSPTKRHVIWMARDISIKKKAEQEVHKLAFYDPLTKLPNRRMLSDRLSACVESIKRNKNIGALLFLDLDNFKRINDSLGHSAGDEVLVELSKRLSAIIKGSDTLARAGGDEFIILLKHIGQDTKQAILECKSVAQEIQRAFHDKFELGNLAFQVSCSIGICLIDSVNAQAGNILKFADTAMYHSKNKGGNSSSFYDPALQTLLEKQAELETDIVRAIASNEFCAYFQPQVNTQGNVVGAEALIRWNHPQRGLIAANEFIPIAEQYGLIQKLQNIVLHDICILINELKANAIIDNSFSVSINISQSQFNSSNLKGELFNIINKFDIRASQIKLEITESMLSSDIDYTIRQMKELIAADFLFSIDDFGTGYSCLAYLSAFPVKELKIDKSFVDKILDNEIGFNIAQTIISLGKSLNLVVVAEGVETIEQYDLLTKMNIDTMQGYLVAKPMDKERYLKWHRANSNPQ</sequence>
<dbReference type="CDD" id="cd01948">
    <property type="entry name" value="EAL"/>
    <property type="match status" value="1"/>
</dbReference>
<dbReference type="InterPro" id="IPR029016">
    <property type="entry name" value="GAF-like_dom_sf"/>
</dbReference>
<dbReference type="CDD" id="cd00130">
    <property type="entry name" value="PAS"/>
    <property type="match status" value="1"/>
</dbReference>
<dbReference type="SMART" id="SM00267">
    <property type="entry name" value="GGDEF"/>
    <property type="match status" value="1"/>
</dbReference>
<dbReference type="Pfam" id="PF00563">
    <property type="entry name" value="EAL"/>
    <property type="match status" value="1"/>
</dbReference>